<dbReference type="AlphaFoldDB" id="A0A292PK85"/>
<organism evidence="1 2">
    <name type="scientific">Tuber aestivum</name>
    <name type="common">summer truffle</name>
    <dbReference type="NCBI Taxonomy" id="59557"/>
    <lineage>
        <taxon>Eukaryota</taxon>
        <taxon>Fungi</taxon>
        <taxon>Dikarya</taxon>
        <taxon>Ascomycota</taxon>
        <taxon>Pezizomycotina</taxon>
        <taxon>Pezizomycetes</taxon>
        <taxon>Pezizales</taxon>
        <taxon>Tuberaceae</taxon>
        <taxon>Tuber</taxon>
    </lineage>
</organism>
<reference evidence="1" key="1">
    <citation type="submission" date="2015-10" db="EMBL/GenBank/DDBJ databases">
        <authorList>
            <person name="Regsiter A."/>
            <person name="william w."/>
        </authorList>
    </citation>
    <scope>NUCLEOTIDE SEQUENCE</scope>
    <source>
        <strain evidence="1">Montdore</strain>
    </source>
</reference>
<dbReference type="EMBL" id="LN891200">
    <property type="protein sequence ID" value="CUS07524.1"/>
    <property type="molecule type" value="Genomic_DNA"/>
</dbReference>
<evidence type="ECO:0000313" key="1">
    <source>
        <dbReference type="EMBL" id="CUS07524.1"/>
    </source>
</evidence>
<accession>A0A292PK85</accession>
<proteinExistence type="predicted"/>
<protein>
    <submittedName>
        <fullName evidence="1">Uncharacterized protein</fullName>
    </submittedName>
</protein>
<sequence>MYVPQLDGRMDNFRRSVREVVYIVKVLWTESVKRRKRVGDVNDDGEVIEDPQDITIVTAPVPLSAPPGTPPSAPPSGPTLLTLLYKPLRLETDGFVIPELPILSPLPISSLPGTPIDITDSLIPQSVEKAKDDQHSAIAEEVTESEIPIY</sequence>
<evidence type="ECO:0000313" key="2">
    <source>
        <dbReference type="Proteomes" id="UP001412239"/>
    </source>
</evidence>
<keyword evidence="2" id="KW-1185">Reference proteome</keyword>
<name>A0A292PK85_9PEZI</name>
<gene>
    <name evidence="1" type="ORF">GSTUAT00008405001</name>
</gene>
<dbReference type="Proteomes" id="UP001412239">
    <property type="component" value="Unassembled WGS sequence"/>
</dbReference>